<keyword evidence="14 17" id="KW-0057">Aromatic amino acid biosynthesis</keyword>
<comment type="catalytic activity">
    <reaction evidence="1 17">
        <text>7-phospho-2-dehydro-3-deoxy-D-arabino-heptonate = 3-dehydroquinate + phosphate</text>
        <dbReference type="Rhea" id="RHEA:21968"/>
        <dbReference type="ChEBI" id="CHEBI:32364"/>
        <dbReference type="ChEBI" id="CHEBI:43474"/>
        <dbReference type="ChEBI" id="CHEBI:58394"/>
        <dbReference type="EC" id="4.2.3.4"/>
    </reaction>
</comment>
<evidence type="ECO:0000256" key="6">
    <source>
        <dbReference type="ARBA" id="ARBA00013031"/>
    </source>
</evidence>
<dbReference type="GO" id="GO:0003856">
    <property type="term" value="F:3-dehydroquinate synthase activity"/>
    <property type="evidence" value="ECO:0007669"/>
    <property type="project" value="UniProtKB-UniRule"/>
</dbReference>
<evidence type="ECO:0000259" key="18">
    <source>
        <dbReference type="Pfam" id="PF01761"/>
    </source>
</evidence>
<evidence type="ECO:0000256" key="15">
    <source>
        <dbReference type="ARBA" id="ARBA00023239"/>
    </source>
</evidence>
<comment type="similarity">
    <text evidence="5 17">Belongs to the sugar phosphate cyclases superfamily. Dehydroquinate synthase family.</text>
</comment>
<comment type="cofactor">
    <cofactor evidence="17">
        <name>Co(2+)</name>
        <dbReference type="ChEBI" id="CHEBI:48828"/>
    </cofactor>
    <cofactor evidence="17">
        <name>Zn(2+)</name>
        <dbReference type="ChEBI" id="CHEBI:29105"/>
    </cofactor>
    <text evidence="17">Binds 1 divalent metal cation per subunit. Can use either Co(2+) or Zn(2+).</text>
</comment>
<sequence>MRNINVALGSRSYPIYIANGLINDLGTYLSEMPLGKEVLLVTDTNVGPLYGQKVADVLLRAGFQVAVAQVPAGESTKTLDQAARLYDMAFDHGLDRTCPVVALGGGVVGDLAGFVAATYMRGVPFVQVPTTLLAQVDSSVGGKVAVNHPRGKNIIGAFYQPRAVFIDVDTLTTLSLRELKAGLAEVIKYGVIWDKEFFAWLEENITRVLNREADALGYVIETCCKIKAAVVEQDETEQGRRAILNYGHTVGHAIEALSGYGTYLHGEAVAIGMVMAARMAVSQGLFNLADCQRIENLIRAIGLPTDMPEGINPHEVLASIYHDKKVIMNKLVFVLPKEIGHVGIFKDVHEKDVLHVLQQKRKANPS</sequence>
<feature type="binding site" evidence="17">
    <location>
        <position position="152"/>
    </location>
    <ligand>
        <name>NAD(+)</name>
        <dbReference type="ChEBI" id="CHEBI:57540"/>
    </ligand>
</feature>
<keyword evidence="13 17" id="KW-0520">NAD</keyword>
<proteinExistence type="inferred from homology"/>
<feature type="binding site" evidence="17">
    <location>
        <begin position="170"/>
        <end position="173"/>
    </location>
    <ligand>
        <name>NAD(+)</name>
        <dbReference type="ChEBI" id="CHEBI:57540"/>
    </ligand>
</feature>
<dbReference type="AlphaFoldDB" id="A0A1M4UUI8"/>
<feature type="binding site" evidence="17">
    <location>
        <position position="185"/>
    </location>
    <ligand>
        <name>Zn(2+)</name>
        <dbReference type="ChEBI" id="CHEBI:29105"/>
    </ligand>
</feature>
<accession>A0A1M4UUI8</accession>
<evidence type="ECO:0000256" key="14">
    <source>
        <dbReference type="ARBA" id="ARBA00023141"/>
    </source>
</evidence>
<comment type="caution">
    <text evidence="17">Lacks conserved residue(s) required for the propagation of feature annotation.</text>
</comment>
<dbReference type="GO" id="GO:0005737">
    <property type="term" value="C:cytoplasm"/>
    <property type="evidence" value="ECO:0007669"/>
    <property type="project" value="UniProtKB-SubCell"/>
</dbReference>
<dbReference type="UniPathway" id="UPA00053">
    <property type="reaction ID" value="UER00085"/>
</dbReference>
<comment type="pathway">
    <text evidence="4 17">Metabolic intermediate biosynthesis; chorismate biosynthesis; chorismate from D-erythrose 4-phosphate and phosphoenolpyruvate: step 2/7.</text>
</comment>
<keyword evidence="16 17" id="KW-0170">Cobalt</keyword>
<evidence type="ECO:0000256" key="13">
    <source>
        <dbReference type="ARBA" id="ARBA00023027"/>
    </source>
</evidence>
<feature type="binding site" evidence="17">
    <location>
        <position position="143"/>
    </location>
    <ligand>
        <name>NAD(+)</name>
        <dbReference type="ChEBI" id="CHEBI:57540"/>
    </ligand>
</feature>
<dbReference type="EMBL" id="FQUY01000003">
    <property type="protein sequence ID" value="SHE60339.1"/>
    <property type="molecule type" value="Genomic_DNA"/>
</dbReference>
<evidence type="ECO:0000256" key="12">
    <source>
        <dbReference type="ARBA" id="ARBA00022833"/>
    </source>
</evidence>
<protein>
    <recommendedName>
        <fullName evidence="7 17">3-dehydroquinate synthase</fullName>
        <shortName evidence="17">DHQS</shortName>
        <ecNumber evidence="6 17">4.2.3.4</ecNumber>
    </recommendedName>
</protein>
<feature type="binding site" evidence="17">
    <location>
        <position position="265"/>
    </location>
    <ligand>
        <name>Zn(2+)</name>
        <dbReference type="ChEBI" id="CHEBI:29105"/>
    </ligand>
</feature>
<gene>
    <name evidence="17" type="primary">aroB</name>
    <name evidence="20" type="ORF">SAMN02745133_00766</name>
</gene>
<dbReference type="NCBIfam" id="TIGR01357">
    <property type="entry name" value="aroB"/>
    <property type="match status" value="1"/>
</dbReference>
<evidence type="ECO:0000256" key="8">
    <source>
        <dbReference type="ARBA" id="ARBA00022490"/>
    </source>
</evidence>
<dbReference type="PIRSF" id="PIRSF001455">
    <property type="entry name" value="DHQ_synth"/>
    <property type="match status" value="1"/>
</dbReference>
<evidence type="ECO:0000256" key="1">
    <source>
        <dbReference type="ARBA" id="ARBA00001393"/>
    </source>
</evidence>
<feature type="binding site" evidence="17">
    <location>
        <begin position="106"/>
        <end position="110"/>
    </location>
    <ligand>
        <name>NAD(+)</name>
        <dbReference type="ChEBI" id="CHEBI:57540"/>
    </ligand>
</feature>
<keyword evidence="11 17" id="KW-0547">Nucleotide-binding</keyword>
<feature type="binding site" evidence="17">
    <location>
        <begin position="130"/>
        <end position="131"/>
    </location>
    <ligand>
        <name>NAD(+)</name>
        <dbReference type="ChEBI" id="CHEBI:57540"/>
    </ligand>
</feature>
<comment type="subcellular location">
    <subcellularLocation>
        <location evidence="3 17">Cytoplasm</location>
    </subcellularLocation>
</comment>
<dbReference type="Gene3D" id="1.20.1090.10">
    <property type="entry name" value="Dehydroquinate synthase-like - alpha domain"/>
    <property type="match status" value="1"/>
</dbReference>
<dbReference type="PANTHER" id="PTHR43622">
    <property type="entry name" value="3-DEHYDROQUINATE SYNTHASE"/>
    <property type="match status" value="1"/>
</dbReference>
<evidence type="ECO:0000256" key="11">
    <source>
        <dbReference type="ARBA" id="ARBA00022741"/>
    </source>
</evidence>
<keyword evidence="15 17" id="KW-0456">Lyase</keyword>
<feature type="binding site" evidence="17">
    <location>
        <position position="248"/>
    </location>
    <ligand>
        <name>Zn(2+)</name>
        <dbReference type="ChEBI" id="CHEBI:29105"/>
    </ligand>
</feature>
<evidence type="ECO:0000259" key="19">
    <source>
        <dbReference type="Pfam" id="PF24621"/>
    </source>
</evidence>
<dbReference type="InterPro" id="IPR030960">
    <property type="entry name" value="DHQS/DOIS_N"/>
</dbReference>
<keyword evidence="10 17" id="KW-0479">Metal-binding</keyword>
<evidence type="ECO:0000256" key="7">
    <source>
        <dbReference type="ARBA" id="ARBA00017684"/>
    </source>
</evidence>
<feature type="domain" description="3-dehydroquinate synthase C-terminal" evidence="19">
    <location>
        <begin position="182"/>
        <end position="326"/>
    </location>
</feature>
<evidence type="ECO:0000313" key="20">
    <source>
        <dbReference type="EMBL" id="SHE60339.1"/>
    </source>
</evidence>
<evidence type="ECO:0000256" key="2">
    <source>
        <dbReference type="ARBA" id="ARBA00001911"/>
    </source>
</evidence>
<dbReference type="STRING" id="1121429.SAMN02745133_00766"/>
<dbReference type="HAMAP" id="MF_00110">
    <property type="entry name" value="DHQ_synthase"/>
    <property type="match status" value="1"/>
</dbReference>
<dbReference type="Pfam" id="PF24621">
    <property type="entry name" value="DHQS_C"/>
    <property type="match status" value="1"/>
</dbReference>
<dbReference type="GO" id="GO:0008652">
    <property type="term" value="P:amino acid biosynthetic process"/>
    <property type="evidence" value="ECO:0007669"/>
    <property type="project" value="UniProtKB-KW"/>
</dbReference>
<comment type="function">
    <text evidence="17">Catalyzes the conversion of 3-deoxy-D-arabino-heptulosonate 7-phosphate (DAHP) to dehydroquinate (DHQ).</text>
</comment>
<dbReference type="GO" id="GO:0000166">
    <property type="term" value="F:nucleotide binding"/>
    <property type="evidence" value="ECO:0007669"/>
    <property type="project" value="UniProtKB-KW"/>
</dbReference>
<evidence type="ECO:0000256" key="9">
    <source>
        <dbReference type="ARBA" id="ARBA00022605"/>
    </source>
</evidence>
<dbReference type="EC" id="4.2.3.4" evidence="6 17"/>
<reference evidence="21" key="1">
    <citation type="submission" date="2016-11" db="EMBL/GenBank/DDBJ databases">
        <authorList>
            <person name="Varghese N."/>
            <person name="Submissions S."/>
        </authorList>
    </citation>
    <scope>NUCLEOTIDE SEQUENCE [LARGE SCALE GENOMIC DNA]</scope>
    <source>
        <strain evidence="21">DSM 12395</strain>
    </source>
</reference>
<organism evidence="20 21">
    <name type="scientific">Desulforamulus putei DSM 12395</name>
    <dbReference type="NCBI Taxonomy" id="1121429"/>
    <lineage>
        <taxon>Bacteria</taxon>
        <taxon>Bacillati</taxon>
        <taxon>Bacillota</taxon>
        <taxon>Clostridia</taxon>
        <taxon>Eubacteriales</taxon>
        <taxon>Peptococcaceae</taxon>
        <taxon>Desulforamulus</taxon>
    </lineage>
</organism>
<dbReference type="GO" id="GO:0009423">
    <property type="term" value="P:chorismate biosynthetic process"/>
    <property type="evidence" value="ECO:0007669"/>
    <property type="project" value="UniProtKB-UniRule"/>
</dbReference>
<dbReference type="FunFam" id="3.40.50.1970:FF:000001">
    <property type="entry name" value="3-dehydroquinate synthase"/>
    <property type="match status" value="1"/>
</dbReference>
<dbReference type="InterPro" id="IPR016037">
    <property type="entry name" value="DHQ_synth_AroB"/>
</dbReference>
<dbReference type="InterPro" id="IPR030963">
    <property type="entry name" value="DHQ_synth_fam"/>
</dbReference>
<keyword evidence="21" id="KW-1185">Reference proteome</keyword>
<dbReference type="InterPro" id="IPR050071">
    <property type="entry name" value="Dehydroquinate_synthase"/>
</dbReference>
<dbReference type="InterPro" id="IPR056179">
    <property type="entry name" value="DHQS_C"/>
</dbReference>
<dbReference type="CDD" id="cd08195">
    <property type="entry name" value="DHQS"/>
    <property type="match status" value="1"/>
</dbReference>
<evidence type="ECO:0000256" key="16">
    <source>
        <dbReference type="ARBA" id="ARBA00023285"/>
    </source>
</evidence>
<name>A0A1M4UUI8_9FIRM</name>
<dbReference type="Pfam" id="PF01761">
    <property type="entry name" value="DHQ_synthase"/>
    <property type="match status" value="1"/>
</dbReference>
<evidence type="ECO:0000256" key="17">
    <source>
        <dbReference type="HAMAP-Rule" id="MF_00110"/>
    </source>
</evidence>
<evidence type="ECO:0000256" key="3">
    <source>
        <dbReference type="ARBA" id="ARBA00004496"/>
    </source>
</evidence>
<evidence type="ECO:0000256" key="5">
    <source>
        <dbReference type="ARBA" id="ARBA00005412"/>
    </source>
</evidence>
<dbReference type="Proteomes" id="UP000184148">
    <property type="component" value="Unassembled WGS sequence"/>
</dbReference>
<comment type="cofactor">
    <cofactor evidence="2 17">
        <name>NAD(+)</name>
        <dbReference type="ChEBI" id="CHEBI:57540"/>
    </cofactor>
</comment>
<dbReference type="PANTHER" id="PTHR43622:SF7">
    <property type="entry name" value="3-DEHYDROQUINATE SYNTHASE, CHLOROPLASTIC"/>
    <property type="match status" value="1"/>
</dbReference>
<dbReference type="GO" id="GO:0009073">
    <property type="term" value="P:aromatic amino acid family biosynthetic process"/>
    <property type="evidence" value="ECO:0007669"/>
    <property type="project" value="UniProtKB-KW"/>
</dbReference>
<feature type="domain" description="3-dehydroquinate synthase N-terminal" evidence="18">
    <location>
        <begin position="69"/>
        <end position="180"/>
    </location>
</feature>
<keyword evidence="9 17" id="KW-0028">Amino-acid biosynthesis</keyword>
<dbReference type="Gene3D" id="3.40.50.1970">
    <property type="match status" value="1"/>
</dbReference>
<dbReference type="OrthoDB" id="9806583at2"/>
<evidence type="ECO:0000256" key="4">
    <source>
        <dbReference type="ARBA" id="ARBA00004661"/>
    </source>
</evidence>
<evidence type="ECO:0000313" key="21">
    <source>
        <dbReference type="Proteomes" id="UP000184148"/>
    </source>
</evidence>
<dbReference type="RefSeq" id="WP_073235967.1">
    <property type="nucleotide sequence ID" value="NZ_FQUY01000003.1"/>
</dbReference>
<dbReference type="GO" id="GO:0046872">
    <property type="term" value="F:metal ion binding"/>
    <property type="evidence" value="ECO:0007669"/>
    <property type="project" value="UniProtKB-KW"/>
</dbReference>
<evidence type="ECO:0000256" key="10">
    <source>
        <dbReference type="ARBA" id="ARBA00022723"/>
    </source>
</evidence>
<keyword evidence="12 17" id="KW-0862">Zinc</keyword>
<keyword evidence="8 17" id="KW-0963">Cytoplasm</keyword>
<dbReference type="SUPFAM" id="SSF56796">
    <property type="entry name" value="Dehydroquinate synthase-like"/>
    <property type="match status" value="1"/>
</dbReference>